<evidence type="ECO:0000313" key="2">
    <source>
        <dbReference type="EMBL" id="CCH70632.1"/>
    </source>
</evidence>
<dbReference type="AlphaFoldDB" id="N0E186"/>
<feature type="transmembrane region" description="Helical" evidence="1">
    <location>
        <begin position="105"/>
        <end position="126"/>
    </location>
</feature>
<dbReference type="HOGENOM" id="CLU_1081546_0_0_11"/>
<evidence type="ECO:0000313" key="3">
    <source>
        <dbReference type="Proteomes" id="UP000013167"/>
    </source>
</evidence>
<accession>N0E186</accession>
<feature type="transmembrane region" description="Helical" evidence="1">
    <location>
        <begin position="39"/>
        <end position="58"/>
    </location>
</feature>
<keyword evidence="1" id="KW-0472">Membrane</keyword>
<dbReference type="Proteomes" id="UP000013167">
    <property type="component" value="Unassembled WGS sequence"/>
</dbReference>
<proteinExistence type="predicted"/>
<comment type="caution">
    <text evidence="2">The sequence shown here is derived from an EMBL/GenBank/DDBJ whole genome shotgun (WGS) entry which is preliminary data.</text>
</comment>
<evidence type="ECO:0000256" key="1">
    <source>
        <dbReference type="SAM" id="Phobius"/>
    </source>
</evidence>
<sequence>MGGSLNLLGELSAFARAALLAPVERDHSESDEAFRRRRVVAALTLVVGACVLAWALRITPGDSLFYVATLALALVWVLGAFASGRLHLGRAHRRDGGSSRAVVQSLTLGLLLLAIFLVGAVAVARIPVLREPVDRLLAHAAYGSLSVVADSRQRGSRRTLLSRRSLCRHRPTARRDHLDTRLHPGDGCRRHTPPRSCRRTPRCCYWPAAQSDWRDFGPRRHPPHLVTGNALPPPSRPGCSRLIRVPPGVLWLQNGSH</sequence>
<keyword evidence="3" id="KW-1185">Reference proteome</keyword>
<keyword evidence="1" id="KW-1133">Transmembrane helix</keyword>
<name>N0E186_9MICO</name>
<organism evidence="2 3">
    <name type="scientific">Phycicoccus elongatus Lp2</name>
    <dbReference type="NCBI Taxonomy" id="1193181"/>
    <lineage>
        <taxon>Bacteria</taxon>
        <taxon>Bacillati</taxon>
        <taxon>Actinomycetota</taxon>
        <taxon>Actinomycetes</taxon>
        <taxon>Micrococcales</taxon>
        <taxon>Intrasporangiaceae</taxon>
        <taxon>Phycicoccus</taxon>
    </lineage>
</organism>
<gene>
    <name evidence="2" type="ORF">BN10_620013</name>
</gene>
<dbReference type="EMBL" id="CAIZ01000133">
    <property type="protein sequence ID" value="CCH70632.1"/>
    <property type="molecule type" value="Genomic_DNA"/>
</dbReference>
<reference evidence="2 3" key="1">
    <citation type="journal article" date="2013" name="ISME J.">
        <title>A metabolic model for members of the genus Tetrasphaera involved in enhanced biological phosphorus removal.</title>
        <authorList>
            <person name="Kristiansen R."/>
            <person name="Nguyen H.T.T."/>
            <person name="Saunders A.M."/>
            <person name="Nielsen J.L."/>
            <person name="Wimmer R."/>
            <person name="Le V.Q."/>
            <person name="McIlroy S.J."/>
            <person name="Petrovski S."/>
            <person name="Seviour R.J."/>
            <person name="Calteau A."/>
            <person name="Nielsen K.L."/>
            <person name="Nielsen P.H."/>
        </authorList>
    </citation>
    <scope>NUCLEOTIDE SEQUENCE [LARGE SCALE GENOMIC DNA]</scope>
    <source>
        <strain evidence="2 3">Lp2</strain>
    </source>
</reference>
<protein>
    <submittedName>
        <fullName evidence="2">Uncharacterized protein</fullName>
    </submittedName>
</protein>
<keyword evidence="1" id="KW-0812">Transmembrane</keyword>
<dbReference type="STRING" id="1193181.BN10_620013"/>
<dbReference type="eggNOG" id="COG1266">
    <property type="taxonomic scope" value="Bacteria"/>
</dbReference>
<feature type="transmembrane region" description="Helical" evidence="1">
    <location>
        <begin position="64"/>
        <end position="84"/>
    </location>
</feature>